<reference evidence="2" key="1">
    <citation type="submission" date="2020-05" db="EMBL/GenBank/DDBJ databases">
        <title>Classification of alakaliphilic streptomycetes isolated from an alkaline soil next to Lonar Crater, India and a proposal for the recognition of Streptomyces alkaliterrae sp. nov.</title>
        <authorList>
            <person name="Golinska P."/>
        </authorList>
    </citation>
    <scope>NUCLEOTIDE SEQUENCE [LARGE SCALE GENOMIC DNA]</scope>
    <source>
        <strain evidence="2">OF3</strain>
    </source>
</reference>
<organism evidence="1 2">
    <name type="scientific">Streptomyces alkaliterrae</name>
    <dbReference type="NCBI Taxonomy" id="2213162"/>
    <lineage>
        <taxon>Bacteria</taxon>
        <taxon>Bacillati</taxon>
        <taxon>Actinomycetota</taxon>
        <taxon>Actinomycetes</taxon>
        <taxon>Kitasatosporales</taxon>
        <taxon>Streptomycetaceae</taxon>
        <taxon>Streptomyces</taxon>
    </lineage>
</organism>
<protein>
    <submittedName>
        <fullName evidence="1">Uncharacterized protein</fullName>
    </submittedName>
</protein>
<evidence type="ECO:0000313" key="1">
    <source>
        <dbReference type="EMBL" id="MBB1252544.1"/>
    </source>
</evidence>
<name>A0A7W3WHR3_9ACTN</name>
<comment type="caution">
    <text evidence="1">The sequence shown here is derived from an EMBL/GenBank/DDBJ whole genome shotgun (WGS) entry which is preliminary data.</text>
</comment>
<dbReference type="Proteomes" id="UP000525686">
    <property type="component" value="Unassembled WGS sequence"/>
</dbReference>
<dbReference type="AlphaFoldDB" id="A0A7W3WHR3"/>
<evidence type="ECO:0000313" key="2">
    <source>
        <dbReference type="Proteomes" id="UP000525686"/>
    </source>
</evidence>
<dbReference type="RefSeq" id="WP_181353485.1">
    <property type="nucleotide sequence ID" value="NZ_JABJWZ010000019.1"/>
</dbReference>
<proteinExistence type="predicted"/>
<gene>
    <name evidence="1" type="ORF">H3146_04030</name>
</gene>
<sequence length="154" mass="17813">MSGFWRGRTEPLPRVERVVGLDEVLRSIPQQHAKAFLACVLYGASTEVIGEKLGVTPEKARHLISLGASLLRHPSRTMTLREYLETDGQTLLIDEGLRALLREWRLEEMFAPECRQCGHRYTPKGRMHPMREGGRPRQYCSNACRQKAYRERHR</sequence>
<dbReference type="SUPFAM" id="SSF88659">
    <property type="entry name" value="Sigma3 and sigma4 domains of RNA polymerase sigma factors"/>
    <property type="match status" value="1"/>
</dbReference>
<dbReference type="InterPro" id="IPR013324">
    <property type="entry name" value="RNA_pol_sigma_r3/r4-like"/>
</dbReference>
<accession>A0A7W3WHR3</accession>
<dbReference type="EMBL" id="JABJWZ010000019">
    <property type="protein sequence ID" value="MBB1252544.1"/>
    <property type="molecule type" value="Genomic_DNA"/>
</dbReference>